<keyword evidence="1" id="KW-0472">Membrane</keyword>
<dbReference type="EMBL" id="LN890656">
    <property type="protein sequence ID" value="CUS05741.1"/>
    <property type="molecule type" value="Genomic_DNA"/>
</dbReference>
<protein>
    <recommendedName>
        <fullName evidence="2">FHA domain-containing protein</fullName>
    </recommendedName>
</protein>
<dbReference type="Gene3D" id="2.60.200.20">
    <property type="match status" value="1"/>
</dbReference>
<dbReference type="RefSeq" id="WP_095045111.1">
    <property type="nucleotide sequence ID" value="NZ_LN890656.1"/>
</dbReference>
<sequence length="160" mass="18311">MNDTTGIFLFFILVSGIVLILLLLTKDKGSGVLKFGRAELRIDFDNAKGWVKSSRQPPGRPRAACYLAVKGTDWTFPLPQRPVLFGTGPECEVRLADRTAGSRQAVIYWQDGRYKIANRSNNRRFQTWVNDNHIINHDQKLGEGNTIQMGRNRFIFRDER</sequence>
<dbReference type="CDD" id="cd00060">
    <property type="entry name" value="FHA"/>
    <property type="match status" value="1"/>
</dbReference>
<feature type="domain" description="FHA" evidence="2">
    <location>
        <begin position="84"/>
        <end position="150"/>
    </location>
</feature>
<feature type="transmembrane region" description="Helical" evidence="1">
    <location>
        <begin position="6"/>
        <end position="24"/>
    </location>
</feature>
<dbReference type="InterPro" id="IPR008984">
    <property type="entry name" value="SMAD_FHA_dom_sf"/>
</dbReference>
<keyword evidence="1" id="KW-1133">Transmembrane helix</keyword>
<proteinExistence type="predicted"/>
<organism evidence="3 4">
    <name type="scientific">Candidatus Promineifilum breve</name>
    <dbReference type="NCBI Taxonomy" id="1806508"/>
    <lineage>
        <taxon>Bacteria</taxon>
        <taxon>Bacillati</taxon>
        <taxon>Chloroflexota</taxon>
        <taxon>Ardenticatenia</taxon>
        <taxon>Candidatus Promineifilales</taxon>
        <taxon>Candidatus Promineifilaceae</taxon>
        <taxon>Candidatus Promineifilum</taxon>
    </lineage>
</organism>
<dbReference type="Proteomes" id="UP000215027">
    <property type="component" value="Chromosome II"/>
</dbReference>
<keyword evidence="4" id="KW-1185">Reference proteome</keyword>
<evidence type="ECO:0000256" key="1">
    <source>
        <dbReference type="SAM" id="Phobius"/>
    </source>
</evidence>
<gene>
    <name evidence="3" type="ORF">CFX0092_B0207</name>
</gene>
<dbReference type="AlphaFoldDB" id="A0A160T5T9"/>
<evidence type="ECO:0000313" key="3">
    <source>
        <dbReference type="EMBL" id="CUS05741.1"/>
    </source>
</evidence>
<dbReference type="Pfam" id="PF00498">
    <property type="entry name" value="FHA"/>
    <property type="match status" value="1"/>
</dbReference>
<evidence type="ECO:0000259" key="2">
    <source>
        <dbReference type="Pfam" id="PF00498"/>
    </source>
</evidence>
<keyword evidence="1" id="KW-0812">Transmembrane</keyword>
<reference evidence="3" key="1">
    <citation type="submission" date="2016-01" db="EMBL/GenBank/DDBJ databases">
        <authorList>
            <person name="Mcilroy J.S."/>
            <person name="Karst M S."/>
            <person name="Albertsen M."/>
        </authorList>
    </citation>
    <scope>NUCLEOTIDE SEQUENCE</scope>
    <source>
        <strain evidence="3">Cfx-K</strain>
    </source>
</reference>
<name>A0A160T5T9_9CHLR</name>
<dbReference type="InterPro" id="IPR000253">
    <property type="entry name" value="FHA_dom"/>
</dbReference>
<dbReference type="KEGG" id="pbf:CFX0092_B0207"/>
<accession>A0A160T5T9</accession>
<dbReference type="SUPFAM" id="SSF49879">
    <property type="entry name" value="SMAD/FHA domain"/>
    <property type="match status" value="1"/>
</dbReference>
<evidence type="ECO:0000313" key="4">
    <source>
        <dbReference type="Proteomes" id="UP000215027"/>
    </source>
</evidence>